<organism evidence="2">
    <name type="scientific">viral metagenome</name>
    <dbReference type="NCBI Taxonomy" id="1070528"/>
    <lineage>
        <taxon>unclassified sequences</taxon>
        <taxon>metagenomes</taxon>
        <taxon>organismal metagenomes</taxon>
    </lineage>
</organism>
<protein>
    <submittedName>
        <fullName evidence="2">Uncharacterized protein</fullName>
    </submittedName>
</protein>
<accession>A0A6C0IYQ7</accession>
<name>A0A6C0IYQ7_9ZZZZ</name>
<dbReference type="EMBL" id="MN740282">
    <property type="protein sequence ID" value="QHT97586.1"/>
    <property type="molecule type" value="Genomic_DNA"/>
</dbReference>
<reference evidence="2" key="1">
    <citation type="journal article" date="2020" name="Nature">
        <title>Giant virus diversity and host interactions through global metagenomics.</title>
        <authorList>
            <person name="Schulz F."/>
            <person name="Roux S."/>
            <person name="Paez-Espino D."/>
            <person name="Jungbluth S."/>
            <person name="Walsh D.A."/>
            <person name="Denef V.J."/>
            <person name="McMahon K.D."/>
            <person name="Konstantinidis K.T."/>
            <person name="Eloe-Fadrosh E.A."/>
            <person name="Kyrpides N.C."/>
            <person name="Woyke T."/>
        </authorList>
    </citation>
    <scope>NUCLEOTIDE SEQUENCE</scope>
    <source>
        <strain evidence="2">GVMAG-M-3300025138-11</strain>
    </source>
</reference>
<feature type="compositionally biased region" description="Polar residues" evidence="1">
    <location>
        <begin position="338"/>
        <end position="551"/>
    </location>
</feature>
<dbReference type="AlphaFoldDB" id="A0A6C0IYQ7"/>
<evidence type="ECO:0000313" key="2">
    <source>
        <dbReference type="EMBL" id="QHT97586.1"/>
    </source>
</evidence>
<sequence length="630" mass="72474">MNNNYQHILVDAKREYTQQLVDMLTYRIYEGIKSIYRDSVNLTNQKYSNQYLKEFQSLLSTIPKWSEKTIKKETERILKKSDCEWLEDLITAVFITHAKVLASIKSSNNDKTIDLQVPTCQYFIHKTYIHVARQFWKMPFLLDHRLNHIDTQRNLSKSLEIISKSIEETIRKQLPVKNILKEYLGVDYINKEKDLDNEDISVNLSETGKDNLKKLVEKEINTTNITKSENLDDNYSNFSISNTVSNFDIISKESNILQLKPNGGSDKENSEYINRENDGSKNNQNILDNLSQITLEKSINDNTSQVTIEAKNSDKDLEDQINEQINNEVQFNRELASQRENQSNTDIASQRENQSNNDLASQRENQSNNDLASQRENQSNNDIASQRENQSDNDLASQRENQSNTDLASQRENQSNTGLASQRENQSNTDLASQRENQSNTDLASQRENQSNNDLASQRENQSNNDIASQRENQSNKDLASQRENQSNKDLAPQRENQSNKDLASQRENQSNKALSSQRENQSNKALSSQRENQSNTDLGSQRENQSNTDLDSQRENQSNKDLASQRENQANTVLASQRENQSNIENVKLDINSNLEQVQSEYELNSLALENDKSETRSNFNFFTDAINY</sequence>
<dbReference type="InterPro" id="IPR043913">
    <property type="entry name" value="DUF5764"/>
</dbReference>
<feature type="region of interest" description="Disordered" evidence="1">
    <location>
        <begin position="337"/>
        <end position="580"/>
    </location>
</feature>
<proteinExistence type="predicted"/>
<feature type="compositionally biased region" description="Polar residues" evidence="1">
    <location>
        <begin position="560"/>
        <end position="580"/>
    </location>
</feature>
<evidence type="ECO:0000256" key="1">
    <source>
        <dbReference type="SAM" id="MobiDB-lite"/>
    </source>
</evidence>
<dbReference type="Pfam" id="PF19068">
    <property type="entry name" value="DUF5764"/>
    <property type="match status" value="1"/>
</dbReference>